<dbReference type="AlphaFoldDB" id="A0A6A6TWX2"/>
<evidence type="ECO:0000256" key="1">
    <source>
        <dbReference type="SAM" id="Phobius"/>
    </source>
</evidence>
<sequence length="217" mass="25187">MPAHILTPPTKELVLKLSTKHRRRSVLGILLFGVAFALAIVIVYFDLLEQTKFMKVPYEAPCGDTSSEAQRKGCHFDTMAFSWVPPACYDGELEKEFLSKKDWVWFLEENNNITISPEVVQTGDINVAWVTWEYHQTHCTYMWRKMHRAVAASTPLDGYIRDYHHTAHCEVMLLQDVTDNRKQRESIYIKYPNCGGPDVGHLGWFRVINGKRYHRDP</sequence>
<name>A0A6A6TWX2_9PEZI</name>
<keyword evidence="3" id="KW-1185">Reference proteome</keyword>
<dbReference type="InterPro" id="IPR053008">
    <property type="entry name" value="Phomopsin_biosynth_assoc"/>
</dbReference>
<keyword evidence="1" id="KW-0472">Membrane</keyword>
<accession>A0A6A6TWX2</accession>
<dbReference type="EMBL" id="MU004244">
    <property type="protein sequence ID" value="KAF2663831.1"/>
    <property type="molecule type" value="Genomic_DNA"/>
</dbReference>
<dbReference type="OrthoDB" id="3501153at2759"/>
<keyword evidence="1" id="KW-0812">Transmembrane</keyword>
<dbReference type="PANTHER" id="PTHR35896">
    <property type="entry name" value="IG-LIKE DOMAIN-CONTAINING PROTEIN"/>
    <property type="match status" value="1"/>
</dbReference>
<evidence type="ECO:0000313" key="3">
    <source>
        <dbReference type="Proteomes" id="UP000799302"/>
    </source>
</evidence>
<dbReference type="PANTHER" id="PTHR35896:SF3">
    <property type="entry name" value="MAJOR FACILITATOR SUPERFAMILY TRANSPORTER"/>
    <property type="match status" value="1"/>
</dbReference>
<proteinExistence type="predicted"/>
<feature type="transmembrane region" description="Helical" evidence="1">
    <location>
        <begin position="26"/>
        <end position="45"/>
    </location>
</feature>
<organism evidence="2 3">
    <name type="scientific">Microthyrium microscopicum</name>
    <dbReference type="NCBI Taxonomy" id="703497"/>
    <lineage>
        <taxon>Eukaryota</taxon>
        <taxon>Fungi</taxon>
        <taxon>Dikarya</taxon>
        <taxon>Ascomycota</taxon>
        <taxon>Pezizomycotina</taxon>
        <taxon>Dothideomycetes</taxon>
        <taxon>Dothideomycetes incertae sedis</taxon>
        <taxon>Microthyriales</taxon>
        <taxon>Microthyriaceae</taxon>
        <taxon>Microthyrium</taxon>
    </lineage>
</organism>
<evidence type="ECO:0000313" key="2">
    <source>
        <dbReference type="EMBL" id="KAF2663831.1"/>
    </source>
</evidence>
<keyword evidence="1" id="KW-1133">Transmembrane helix</keyword>
<reference evidence="2" key="1">
    <citation type="journal article" date="2020" name="Stud. Mycol.">
        <title>101 Dothideomycetes genomes: a test case for predicting lifestyles and emergence of pathogens.</title>
        <authorList>
            <person name="Haridas S."/>
            <person name="Albert R."/>
            <person name="Binder M."/>
            <person name="Bloem J."/>
            <person name="Labutti K."/>
            <person name="Salamov A."/>
            <person name="Andreopoulos B."/>
            <person name="Baker S."/>
            <person name="Barry K."/>
            <person name="Bills G."/>
            <person name="Bluhm B."/>
            <person name="Cannon C."/>
            <person name="Castanera R."/>
            <person name="Culley D."/>
            <person name="Daum C."/>
            <person name="Ezra D."/>
            <person name="Gonzalez J."/>
            <person name="Henrissat B."/>
            <person name="Kuo A."/>
            <person name="Liang C."/>
            <person name="Lipzen A."/>
            <person name="Lutzoni F."/>
            <person name="Magnuson J."/>
            <person name="Mondo S."/>
            <person name="Nolan M."/>
            <person name="Ohm R."/>
            <person name="Pangilinan J."/>
            <person name="Park H.-J."/>
            <person name="Ramirez L."/>
            <person name="Alfaro M."/>
            <person name="Sun H."/>
            <person name="Tritt A."/>
            <person name="Yoshinaga Y."/>
            <person name="Zwiers L.-H."/>
            <person name="Turgeon B."/>
            <person name="Goodwin S."/>
            <person name="Spatafora J."/>
            <person name="Crous P."/>
            <person name="Grigoriev I."/>
        </authorList>
    </citation>
    <scope>NUCLEOTIDE SEQUENCE</scope>
    <source>
        <strain evidence="2">CBS 115976</strain>
    </source>
</reference>
<gene>
    <name evidence="2" type="ORF">BT63DRAFT_418727</name>
</gene>
<dbReference type="Proteomes" id="UP000799302">
    <property type="component" value="Unassembled WGS sequence"/>
</dbReference>
<protein>
    <submittedName>
        <fullName evidence="2">Uncharacterized protein</fullName>
    </submittedName>
</protein>